<dbReference type="GO" id="GO:0005730">
    <property type="term" value="C:nucleolus"/>
    <property type="evidence" value="ECO:0007669"/>
    <property type="project" value="UniProtKB-SubCell"/>
</dbReference>
<comment type="caution">
    <text evidence="12">The sequence shown here is derived from an EMBL/GenBank/DDBJ whole genome shotgun (WGS) entry which is preliminary data.</text>
</comment>
<dbReference type="GO" id="GO:0000027">
    <property type="term" value="P:ribosomal large subunit assembly"/>
    <property type="evidence" value="ECO:0007669"/>
    <property type="project" value="TreeGrafter"/>
</dbReference>
<dbReference type="InterPro" id="IPR040848">
    <property type="entry name" value="AAA_lid_7"/>
</dbReference>
<dbReference type="Pfam" id="PF21108">
    <property type="entry name" value="MDN1_4th"/>
    <property type="match status" value="1"/>
</dbReference>
<keyword evidence="6" id="KW-0547">Nucleotide-binding</keyword>
<dbReference type="FunFam" id="3.40.50.300:FF:000142">
    <property type="entry name" value="Midasin"/>
    <property type="match status" value="1"/>
</dbReference>
<dbReference type="SUPFAM" id="SSF52540">
    <property type="entry name" value="P-loop containing nucleoside triphosphate hydrolases"/>
    <property type="match status" value="4"/>
</dbReference>
<keyword evidence="5" id="KW-0597">Phosphoprotein</keyword>
<sequence length="1682" mass="189460">MKGILVEALRKGHWIVLDELNLAPSDVLESLNRLLDDNRELLIPETQEIVRPHPSFMLFATQNPPGLYGGRKQLSRAFRSRFIELHFDDIPEPELSTILERRCRLPPSYSAKIVACYKGLQNARQRSRIFEGKNAFATLRDLFRWGNRPANSIQELAENGFMVIAEKSRRDDEKEVVRNVIEHTFKLKIDPDTVYHREWSLFMEKTDVKNEFVQQIVWTNAMKRLFILVLKCIINTEPILLVGETGCGKTTVCQILTTLMGVNLQIVNAHAGSETSDFIGSMRPVRGRDRILSDALTAISSLWEEIAEVTSLESDKNFGANINIQFAECHSNLQILIDLIKSRLSQILNQPDSWPSKIAEIEKLNIESKRMFEWSDGPLVNAMRKGEAFLLDEISLADDSVLERLNSVLESERLLVLAERGAVNIEGKDSLDPNYSHIEEIRGHTNFSFMATMNPGGDYGKKELSPALRNRFTELWVPSIGDKKDLTMIINQRLESLKADSILAESISILLLDFLDWFAGKLGMVRTSIVSLRDIMAWVSFVTTMVKQNNDSGMSNLLLLCKSIFHGGCMVLLDGIGVNPLFGSMLGSAVASGFRKECSKKLAEDIFQQFMSETDVSKENFLIQIGFYLDKINIIRENNVFGIPPFLVECGPAAKSDDRFALQAPTTSINALRVLRALRLSKPVLLEGSPGVGKSSLISSLAITCGYPLCRINLSEQTDLMDLFGSDLPVEGGKGGEFAWRDGPFLSAMKNGQWILLDELNLATQQVLEGLNACLDHRATVYIPELNRSFECHKNFRVFAAQNPQNQGGGRKGLPKSFVNRFTQVYIEGLTGDDMAFIIKNLNPEIDPTVIKKMIDFNQAMHQETMVRHSFGIRGSPWEFNLRDILRWIELLRSNTDVSSPQMFLNMIYCHRMRTEADETAVIELFNTHFTPEIVPKCSLYVSPNSVSVGSSILPRSGKRHPHSRGYVTGDKLGVLTSQLPILESLIKCVEMSWMAILCGPTSSGKTSIVRFLAKLAGQQLDEFSMNSGIDAVELLGGFEQVDLNRREQTIIRFIEHTLDVTFRYIGSANFIMEDSDAIKTVFLLQSRLRSLKKFDSLLDIDAVNSLLKVLSQMIKIFGESLHAYISNAGAKKPEDISEMCEQLLYLRTSGVHGQFEWIDGTLIKALEEGRWILIDNANMCPASVLDRLNHLLEPNGVLIVNERGLVNGQVKIIHPHKNFRMFMTMDPQQGEISRAMRNRGVELFIRPPTQDFERQAADAYDIINLLNGYGLPGAILPSMLKSLHHHVSSLFHKLHIPFEDSTAIMIRFVKLAIERLERGFPWFHSVKQTFSDVYLDLTTLDALPEEISGQLREYLVIFATSNRNSNLVEIAAGSWPIRVSGKFSVEESLLAEASLEASLLLSFSFVTIDTNLFGYNTLASDQRDLLLPIPNSLQLLQAAFFRFVEESEGVFSFFAKGQLLRHISKRFIKNSSIAKLFELANNLQSFAQKIKRNLPSAKFGILLRLQEFSLLKSQIVLSNPNSIIGISESFFNHRTSEHNLPHKECLFAIVSTSSAIDYSDILQILCATEYFLRLIDTESLNPTDLTLAFQSALQAIKKSATISKELSHPCHNATINLRDAIEGCYSSLDIRAFECLSALWRNSSFTTLRDKQLIDIELEFTNISERLRLRKKITGIVQLDS</sequence>
<evidence type="ECO:0000256" key="2">
    <source>
        <dbReference type="ARBA" id="ARBA00004642"/>
    </source>
</evidence>
<evidence type="ECO:0000256" key="1">
    <source>
        <dbReference type="ARBA" id="ARBA00004604"/>
    </source>
</evidence>
<dbReference type="GO" id="GO:0005654">
    <property type="term" value="C:nucleoplasm"/>
    <property type="evidence" value="ECO:0007669"/>
    <property type="project" value="UniProtKB-SubCell"/>
</dbReference>
<proteinExistence type="inferred from homology"/>
<reference evidence="12" key="1">
    <citation type="submission" date="2020-05" db="EMBL/GenBank/DDBJ databases">
        <title>Phylogenomic resolution of chytrid fungi.</title>
        <authorList>
            <person name="Stajich J.E."/>
            <person name="Amses K."/>
            <person name="Simmons R."/>
            <person name="Seto K."/>
            <person name="Myers J."/>
            <person name="Bonds A."/>
            <person name="Quandt C.A."/>
            <person name="Barry K."/>
            <person name="Liu P."/>
            <person name="Grigoriev I."/>
            <person name="Longcore J.E."/>
            <person name="James T.Y."/>
        </authorList>
    </citation>
    <scope>NUCLEOTIDE SEQUENCE</scope>
    <source>
        <strain evidence="12">JEL0513</strain>
    </source>
</reference>
<gene>
    <name evidence="12" type="primary">MDN1_1</name>
    <name evidence="12" type="ORF">HK100_003498</name>
</gene>
<comment type="subcellular location">
    <subcellularLocation>
        <location evidence="1">Nucleus</location>
        <location evidence="1">Nucleolus</location>
    </subcellularLocation>
    <subcellularLocation>
        <location evidence="2">Nucleus</location>
        <location evidence="2">Nucleoplasm</location>
    </subcellularLocation>
</comment>
<evidence type="ECO:0000256" key="6">
    <source>
        <dbReference type="ARBA" id="ARBA00022741"/>
    </source>
</evidence>
<feature type="domain" description="AAA+ ATPase" evidence="11">
    <location>
        <begin position="992"/>
        <end position="1250"/>
    </location>
</feature>
<dbReference type="GO" id="GO:0005524">
    <property type="term" value="F:ATP binding"/>
    <property type="evidence" value="ECO:0007669"/>
    <property type="project" value="UniProtKB-KW"/>
</dbReference>
<evidence type="ECO:0000256" key="10">
    <source>
        <dbReference type="ARBA" id="ARBA00077000"/>
    </source>
</evidence>
<feature type="domain" description="AAA+ ATPase" evidence="11">
    <location>
        <begin position="680"/>
        <end position="845"/>
    </location>
</feature>
<dbReference type="InterPro" id="IPR048617">
    <property type="entry name" value="MDN1_AAA_lid_4"/>
</dbReference>
<feature type="domain" description="AAA+ ATPase" evidence="11">
    <location>
        <begin position="235"/>
        <end position="482"/>
    </location>
</feature>
<dbReference type="SMART" id="SM00382">
    <property type="entry name" value="AAA"/>
    <property type="match status" value="3"/>
</dbReference>
<evidence type="ECO:0000256" key="4">
    <source>
        <dbReference type="ARBA" id="ARBA00017143"/>
    </source>
</evidence>
<dbReference type="Gene3D" id="3.40.50.300">
    <property type="entry name" value="P-loop containing nucleotide triphosphate hydrolases"/>
    <property type="match status" value="4"/>
</dbReference>
<evidence type="ECO:0000313" key="13">
    <source>
        <dbReference type="Proteomes" id="UP001211907"/>
    </source>
</evidence>
<organism evidence="12 13">
    <name type="scientific">Physocladia obscura</name>
    <dbReference type="NCBI Taxonomy" id="109957"/>
    <lineage>
        <taxon>Eukaryota</taxon>
        <taxon>Fungi</taxon>
        <taxon>Fungi incertae sedis</taxon>
        <taxon>Chytridiomycota</taxon>
        <taxon>Chytridiomycota incertae sedis</taxon>
        <taxon>Chytridiomycetes</taxon>
        <taxon>Chytridiales</taxon>
        <taxon>Chytriomycetaceae</taxon>
        <taxon>Physocladia</taxon>
    </lineage>
</organism>
<dbReference type="PANTHER" id="PTHR48103">
    <property type="entry name" value="MIDASIN-RELATED"/>
    <property type="match status" value="1"/>
</dbReference>
<keyword evidence="9" id="KW-0539">Nucleus</keyword>
<accession>A0AAD5T7J0</accession>
<keyword evidence="7" id="KW-0067">ATP-binding</keyword>
<dbReference type="InterPro" id="IPR011704">
    <property type="entry name" value="ATPase_dyneun-rel_AAA"/>
</dbReference>
<dbReference type="CDD" id="cd00009">
    <property type="entry name" value="AAA"/>
    <property type="match status" value="1"/>
</dbReference>
<comment type="similarity">
    <text evidence="3">Belongs to the midasin family.</text>
</comment>
<dbReference type="InterPro" id="IPR027417">
    <property type="entry name" value="P-loop_NTPase"/>
</dbReference>
<dbReference type="FunFam" id="3.40.50.300:FF:000712">
    <property type="entry name" value="Midasin"/>
    <property type="match status" value="1"/>
</dbReference>
<evidence type="ECO:0000313" key="12">
    <source>
        <dbReference type="EMBL" id="KAJ3134538.1"/>
    </source>
</evidence>
<dbReference type="InterPro" id="IPR003593">
    <property type="entry name" value="AAA+_ATPase"/>
</dbReference>
<protein>
    <recommendedName>
        <fullName evidence="4">Midasin</fullName>
    </recommendedName>
    <alternativeName>
        <fullName evidence="10">MIDAS-containing protein</fullName>
    </alternativeName>
</protein>
<dbReference type="Pfam" id="PF17867">
    <property type="entry name" value="AAA_lid_7"/>
    <property type="match status" value="2"/>
</dbReference>
<dbReference type="EMBL" id="JADGJH010000188">
    <property type="protein sequence ID" value="KAJ3134538.1"/>
    <property type="molecule type" value="Genomic_DNA"/>
</dbReference>
<evidence type="ECO:0000256" key="8">
    <source>
        <dbReference type="ARBA" id="ARBA00023186"/>
    </source>
</evidence>
<dbReference type="GO" id="GO:0016887">
    <property type="term" value="F:ATP hydrolysis activity"/>
    <property type="evidence" value="ECO:0007669"/>
    <property type="project" value="InterPro"/>
</dbReference>
<evidence type="ECO:0000256" key="9">
    <source>
        <dbReference type="ARBA" id="ARBA00023242"/>
    </source>
</evidence>
<keyword evidence="13" id="KW-1185">Reference proteome</keyword>
<dbReference type="GO" id="GO:0000055">
    <property type="term" value="P:ribosomal large subunit export from nucleus"/>
    <property type="evidence" value="ECO:0007669"/>
    <property type="project" value="TreeGrafter"/>
</dbReference>
<dbReference type="PANTHER" id="PTHR48103:SF2">
    <property type="entry name" value="MIDASIN"/>
    <property type="match status" value="1"/>
</dbReference>
<evidence type="ECO:0000256" key="3">
    <source>
        <dbReference type="ARBA" id="ARBA00007188"/>
    </source>
</evidence>
<dbReference type="FunFam" id="3.40.50.300:FF:001368">
    <property type="entry name" value="Midasin"/>
    <property type="match status" value="1"/>
</dbReference>
<dbReference type="Proteomes" id="UP001211907">
    <property type="component" value="Unassembled WGS sequence"/>
</dbReference>
<dbReference type="GO" id="GO:0030687">
    <property type="term" value="C:preribosome, large subunit precursor"/>
    <property type="evidence" value="ECO:0007669"/>
    <property type="project" value="TreeGrafter"/>
</dbReference>
<dbReference type="Pfam" id="PF07728">
    <property type="entry name" value="AAA_5"/>
    <property type="match status" value="5"/>
</dbReference>
<keyword evidence="8" id="KW-0143">Chaperone</keyword>
<evidence type="ECO:0000256" key="7">
    <source>
        <dbReference type="ARBA" id="ARBA00022840"/>
    </source>
</evidence>
<name>A0AAD5T7J0_9FUNG</name>
<evidence type="ECO:0000256" key="5">
    <source>
        <dbReference type="ARBA" id="ARBA00022553"/>
    </source>
</evidence>
<evidence type="ECO:0000259" key="11">
    <source>
        <dbReference type="SMART" id="SM00382"/>
    </source>
</evidence>